<dbReference type="GO" id="GO:0046983">
    <property type="term" value="F:protein dimerization activity"/>
    <property type="evidence" value="ECO:0007669"/>
    <property type="project" value="InterPro"/>
</dbReference>
<dbReference type="PRINTS" id="PR00404">
    <property type="entry name" value="MADSDOMAIN"/>
</dbReference>
<evidence type="ECO:0000256" key="5">
    <source>
        <dbReference type="ARBA" id="ARBA00023242"/>
    </source>
</evidence>
<dbReference type="RefSeq" id="XP_021721552.1">
    <property type="nucleotide sequence ID" value="XM_021865860.1"/>
</dbReference>
<dbReference type="GO" id="GO:0045944">
    <property type="term" value="P:positive regulation of transcription by RNA polymerase II"/>
    <property type="evidence" value="ECO:0007669"/>
    <property type="project" value="InterPro"/>
</dbReference>
<dbReference type="Gene3D" id="3.40.1810.10">
    <property type="entry name" value="Transcription factor, MADS-box"/>
    <property type="match status" value="1"/>
</dbReference>
<dbReference type="InterPro" id="IPR036879">
    <property type="entry name" value="TF_MADSbox_sf"/>
</dbReference>
<protein>
    <recommendedName>
        <fullName evidence="7">MADS-box domain-containing protein</fullName>
    </recommendedName>
</protein>
<dbReference type="GO" id="GO:0005634">
    <property type="term" value="C:nucleus"/>
    <property type="evidence" value="ECO:0007669"/>
    <property type="project" value="UniProtKB-SubCell"/>
</dbReference>
<evidence type="ECO:0000256" key="3">
    <source>
        <dbReference type="ARBA" id="ARBA00023125"/>
    </source>
</evidence>
<proteinExistence type="predicted"/>
<dbReference type="SMR" id="A0A803MDQ7"/>
<dbReference type="InterPro" id="IPR033896">
    <property type="entry name" value="MEF2-like_N"/>
</dbReference>
<evidence type="ECO:0000256" key="4">
    <source>
        <dbReference type="ARBA" id="ARBA00023163"/>
    </source>
</evidence>
<dbReference type="FunFam" id="3.40.1810.10:FF:000006">
    <property type="entry name" value="Agamous-like MADS-box protein AGL62"/>
    <property type="match status" value="1"/>
</dbReference>
<accession>A0A803MDQ7</accession>
<evidence type="ECO:0000256" key="6">
    <source>
        <dbReference type="SAM" id="MobiDB-lite"/>
    </source>
</evidence>
<dbReference type="PROSITE" id="PS50066">
    <property type="entry name" value="MADS_BOX_2"/>
    <property type="match status" value="1"/>
</dbReference>
<dbReference type="GeneID" id="110689130"/>
<dbReference type="SMART" id="SM00432">
    <property type="entry name" value="MADS"/>
    <property type="match status" value="1"/>
</dbReference>
<dbReference type="AlphaFoldDB" id="A0A803MDQ7"/>
<dbReference type="PANTHER" id="PTHR11945">
    <property type="entry name" value="MADS BOX PROTEIN"/>
    <property type="match status" value="1"/>
</dbReference>
<dbReference type="Gramene" id="AUR62027600-RA">
    <property type="protein sequence ID" value="AUR62027600-RA:cds"/>
    <property type="gene ID" value="AUR62027600"/>
</dbReference>
<keyword evidence="5" id="KW-0539">Nucleus</keyword>
<name>A0A803MDQ7_CHEQI</name>
<reference evidence="8" key="2">
    <citation type="submission" date="2021-03" db="UniProtKB">
        <authorList>
            <consortium name="EnsemblPlants"/>
        </authorList>
    </citation>
    <scope>IDENTIFICATION</scope>
</reference>
<keyword evidence="4" id="KW-0804">Transcription</keyword>
<dbReference type="Pfam" id="PF00319">
    <property type="entry name" value="SRF-TF"/>
    <property type="match status" value="1"/>
</dbReference>
<keyword evidence="2" id="KW-0805">Transcription regulation</keyword>
<gene>
    <name evidence="8" type="primary">LOC110689130</name>
</gene>
<evidence type="ECO:0000256" key="1">
    <source>
        <dbReference type="ARBA" id="ARBA00004123"/>
    </source>
</evidence>
<keyword evidence="9" id="KW-1185">Reference proteome</keyword>
<dbReference type="SUPFAM" id="SSF55455">
    <property type="entry name" value="SRF-like"/>
    <property type="match status" value="1"/>
</dbReference>
<reference evidence="8" key="1">
    <citation type="journal article" date="2017" name="Nature">
        <title>The genome of Chenopodium quinoa.</title>
        <authorList>
            <person name="Jarvis D.E."/>
            <person name="Ho Y.S."/>
            <person name="Lightfoot D.J."/>
            <person name="Schmoeckel S.M."/>
            <person name="Li B."/>
            <person name="Borm T.J.A."/>
            <person name="Ohyanagi H."/>
            <person name="Mineta K."/>
            <person name="Michell C.T."/>
            <person name="Saber N."/>
            <person name="Kharbatia N.M."/>
            <person name="Rupper R.R."/>
            <person name="Sharp A.R."/>
            <person name="Dally N."/>
            <person name="Boughton B.A."/>
            <person name="Woo Y.H."/>
            <person name="Gao G."/>
            <person name="Schijlen E.G.W.M."/>
            <person name="Guo X."/>
            <person name="Momin A.A."/>
            <person name="Negrao S."/>
            <person name="Al-Babili S."/>
            <person name="Gehring C."/>
            <person name="Roessner U."/>
            <person name="Jung C."/>
            <person name="Murphy K."/>
            <person name="Arold S.T."/>
            <person name="Gojobori T."/>
            <person name="van der Linden C.G."/>
            <person name="van Loo E.N."/>
            <person name="Jellen E.N."/>
            <person name="Maughan P.J."/>
            <person name="Tester M."/>
        </authorList>
    </citation>
    <scope>NUCLEOTIDE SEQUENCE [LARGE SCALE GENOMIC DNA]</scope>
    <source>
        <strain evidence="8">cv. PI 614886</strain>
    </source>
</reference>
<feature type="domain" description="MADS-box" evidence="7">
    <location>
        <begin position="1"/>
        <end position="61"/>
    </location>
</feature>
<dbReference type="EnsemblPlants" id="AUR62027600-RA">
    <property type="protein sequence ID" value="AUR62027600-RA:cds"/>
    <property type="gene ID" value="AUR62027600"/>
</dbReference>
<evidence type="ECO:0000313" key="8">
    <source>
        <dbReference type="EnsemblPlants" id="AUR62027600-RA:cds"/>
    </source>
</evidence>
<keyword evidence="3" id="KW-0238">DNA-binding</keyword>
<dbReference type="CDD" id="cd00265">
    <property type="entry name" value="MADS_MEF2_like"/>
    <property type="match status" value="1"/>
</dbReference>
<dbReference type="OrthoDB" id="1896642at2759"/>
<dbReference type="KEGG" id="cqi:110689130"/>
<feature type="region of interest" description="Disordered" evidence="6">
    <location>
        <begin position="73"/>
        <end position="92"/>
    </location>
</feature>
<comment type="subcellular location">
    <subcellularLocation>
        <location evidence="1">Nucleus</location>
    </subcellularLocation>
</comment>
<dbReference type="OMA" id="MEYEASQ"/>
<organism evidence="8 9">
    <name type="scientific">Chenopodium quinoa</name>
    <name type="common">Quinoa</name>
    <dbReference type="NCBI Taxonomy" id="63459"/>
    <lineage>
        <taxon>Eukaryota</taxon>
        <taxon>Viridiplantae</taxon>
        <taxon>Streptophyta</taxon>
        <taxon>Embryophyta</taxon>
        <taxon>Tracheophyta</taxon>
        <taxon>Spermatophyta</taxon>
        <taxon>Magnoliopsida</taxon>
        <taxon>eudicotyledons</taxon>
        <taxon>Gunneridae</taxon>
        <taxon>Pentapetalae</taxon>
        <taxon>Caryophyllales</taxon>
        <taxon>Chenopodiaceae</taxon>
        <taxon>Chenopodioideae</taxon>
        <taxon>Atripliceae</taxon>
        <taxon>Chenopodium</taxon>
    </lineage>
</organism>
<dbReference type="PANTHER" id="PTHR11945:SF776">
    <property type="entry name" value="AGAMOUS-LIKE 50-RELATED"/>
    <property type="match status" value="1"/>
</dbReference>
<dbReference type="Proteomes" id="UP000596660">
    <property type="component" value="Unplaced"/>
</dbReference>
<dbReference type="InterPro" id="IPR002100">
    <property type="entry name" value="TF_MADSbox"/>
</dbReference>
<sequence length="176" mass="20232">MGRRKIEMKKIEKSSSRLVTFSKRRSGVFKKANELSTLCGAEIAILVFSPGGKPFSFGKPNIETVVNRFQNRNQKRGRSHKNGSRASNKKTQNRVQKLNHELINLDAQIESETQKNEKFNQWGNNCLFEGKQPIEKLDLNHLKIFQRQLNDFCTNSNSQVMEYEASQSLLLLANME</sequence>
<evidence type="ECO:0000259" key="7">
    <source>
        <dbReference type="PROSITE" id="PS50066"/>
    </source>
</evidence>
<evidence type="ECO:0000313" key="9">
    <source>
        <dbReference type="Proteomes" id="UP000596660"/>
    </source>
</evidence>
<dbReference type="GO" id="GO:0000978">
    <property type="term" value="F:RNA polymerase II cis-regulatory region sequence-specific DNA binding"/>
    <property type="evidence" value="ECO:0007669"/>
    <property type="project" value="TreeGrafter"/>
</dbReference>
<evidence type="ECO:0000256" key="2">
    <source>
        <dbReference type="ARBA" id="ARBA00023015"/>
    </source>
</evidence>
<dbReference type="GO" id="GO:0000981">
    <property type="term" value="F:DNA-binding transcription factor activity, RNA polymerase II-specific"/>
    <property type="evidence" value="ECO:0007669"/>
    <property type="project" value="TreeGrafter"/>
</dbReference>